<comment type="caution">
    <text evidence="6">The sequence shown here is derived from an EMBL/GenBank/DDBJ whole genome shotgun (WGS) entry which is preliminary data.</text>
</comment>
<dbReference type="STRING" id="1333998.M2A_0260"/>
<evidence type="ECO:0000256" key="3">
    <source>
        <dbReference type="ARBA" id="ARBA00022970"/>
    </source>
</evidence>
<dbReference type="PANTHER" id="PTHR30483:SF6">
    <property type="entry name" value="PERIPLASMIC BINDING PROTEIN OF ABC TRANSPORTER FOR NATURAL AMINO ACIDS"/>
    <property type="match status" value="1"/>
</dbReference>
<evidence type="ECO:0000259" key="5">
    <source>
        <dbReference type="Pfam" id="PF13458"/>
    </source>
</evidence>
<gene>
    <name evidence="6" type="ORF">M2A_0260</name>
</gene>
<dbReference type="Pfam" id="PF13458">
    <property type="entry name" value="Peripla_BP_6"/>
    <property type="match status" value="1"/>
</dbReference>
<dbReference type="GO" id="GO:0006865">
    <property type="term" value="P:amino acid transport"/>
    <property type="evidence" value="ECO:0007669"/>
    <property type="project" value="UniProtKB-KW"/>
</dbReference>
<reference evidence="6 7" key="1">
    <citation type="submission" date="2014-07" db="EMBL/GenBank/DDBJ databases">
        <title>Tepidicaulis marinum gen. nov., sp. nov., a novel marine bacterium denitrifying nitrate to nitrous oxide strictly under microaerobic conditions.</title>
        <authorList>
            <person name="Takeuchi M."/>
            <person name="Yamagishi T."/>
            <person name="Kamagata Y."/>
            <person name="Oshima K."/>
            <person name="Hattori M."/>
            <person name="Katayama T."/>
            <person name="Hanada S."/>
            <person name="Tamaki H."/>
            <person name="Marumo K."/>
            <person name="Maeda H."/>
            <person name="Nedachi M."/>
            <person name="Iwasaki W."/>
            <person name="Suwa Y."/>
            <person name="Sakata S."/>
        </authorList>
    </citation>
    <scope>NUCLEOTIDE SEQUENCE [LARGE SCALE GENOMIC DNA]</scope>
    <source>
        <strain evidence="6 7">MA2</strain>
    </source>
</reference>
<dbReference type="InterPro" id="IPR028081">
    <property type="entry name" value="Leu-bd"/>
</dbReference>
<feature type="compositionally biased region" description="Pro residues" evidence="4">
    <location>
        <begin position="1"/>
        <end position="18"/>
    </location>
</feature>
<dbReference type="eggNOG" id="COG0683">
    <property type="taxonomic scope" value="Bacteria"/>
</dbReference>
<evidence type="ECO:0000256" key="4">
    <source>
        <dbReference type="SAM" id="MobiDB-lite"/>
    </source>
</evidence>
<dbReference type="InterPro" id="IPR028082">
    <property type="entry name" value="Peripla_BP_I"/>
</dbReference>
<evidence type="ECO:0000256" key="1">
    <source>
        <dbReference type="ARBA" id="ARBA00010062"/>
    </source>
</evidence>
<proteinExistence type="inferred from homology"/>
<dbReference type="PANTHER" id="PTHR30483">
    <property type="entry name" value="LEUCINE-SPECIFIC-BINDING PROTEIN"/>
    <property type="match status" value="1"/>
</dbReference>
<keyword evidence="2" id="KW-0732">Signal</keyword>
<name>A0A081B6U3_9HYPH</name>
<dbReference type="CDD" id="cd06339">
    <property type="entry name" value="PBP1_YraM_LppC_lipoprotein-like"/>
    <property type="match status" value="1"/>
</dbReference>
<keyword evidence="3" id="KW-0029">Amino-acid transport</keyword>
<dbReference type="Proteomes" id="UP000028702">
    <property type="component" value="Unassembled WGS sequence"/>
</dbReference>
<evidence type="ECO:0000313" key="6">
    <source>
        <dbReference type="EMBL" id="GAK43761.1"/>
    </source>
</evidence>
<organism evidence="6 7">
    <name type="scientific">Tepidicaulis marinus</name>
    <dbReference type="NCBI Taxonomy" id="1333998"/>
    <lineage>
        <taxon>Bacteria</taxon>
        <taxon>Pseudomonadati</taxon>
        <taxon>Pseudomonadota</taxon>
        <taxon>Alphaproteobacteria</taxon>
        <taxon>Hyphomicrobiales</taxon>
        <taxon>Parvibaculaceae</taxon>
        <taxon>Tepidicaulis</taxon>
    </lineage>
</organism>
<keyword evidence="7" id="KW-1185">Reference proteome</keyword>
<dbReference type="EMBL" id="BBIO01000001">
    <property type="protein sequence ID" value="GAK43761.1"/>
    <property type="molecule type" value="Genomic_DNA"/>
</dbReference>
<comment type="similarity">
    <text evidence="1">Belongs to the leucine-binding protein family.</text>
</comment>
<feature type="region of interest" description="Disordered" evidence="4">
    <location>
        <begin position="1"/>
        <end position="23"/>
    </location>
</feature>
<feature type="domain" description="Leucine-binding protein" evidence="5">
    <location>
        <begin position="38"/>
        <end position="398"/>
    </location>
</feature>
<sequence>MTPPPGERPIAVTPPPADLPKLDTGSFLTPPHMEGREPVRVALLLPLGASQSNVRAVAEALANAGQMALFENGNADILLMPKDTRGTEAGAAAAAEEALREGAEIILGPLFAHSVSAVAPLAEARGVPVIAFSTDSNVAGGNTYLLSFLPEDSVTRVIDYAGLQSYETFAAFLPQTAYGERVRAAFLQALSARALQIDRVETYPADAQAMFDPARRLARYDERRAALRAEKARLEEAGDTAALKRLEGRDTIGDVPFDAVLLAAGGTELKSAAPLLPYFDIDPRKVKFLGTGLWDDPATRLEPAVQGGWYAAPPRAARDAFSARYRSYFGETPPLIASLSYDAVSLTSALARAPGKDDFTREALLIEDGFAGVDGIFRFLPDGTNERGLAVFEVQSSGPVLIDPAPASFRPRAF</sequence>
<dbReference type="InterPro" id="IPR051010">
    <property type="entry name" value="BCAA_transport"/>
</dbReference>
<evidence type="ECO:0000256" key="2">
    <source>
        <dbReference type="ARBA" id="ARBA00022729"/>
    </source>
</evidence>
<evidence type="ECO:0000313" key="7">
    <source>
        <dbReference type="Proteomes" id="UP000028702"/>
    </source>
</evidence>
<accession>A0A081B6U3</accession>
<keyword evidence="6" id="KW-0675">Receptor</keyword>
<keyword evidence="3" id="KW-0813">Transport</keyword>
<dbReference type="SUPFAM" id="SSF53822">
    <property type="entry name" value="Periplasmic binding protein-like I"/>
    <property type="match status" value="1"/>
</dbReference>
<dbReference type="AlphaFoldDB" id="A0A081B6U3"/>
<protein>
    <submittedName>
        <fullName evidence="6">Extracellular ligand-binding receptor</fullName>
    </submittedName>
</protein>
<dbReference type="Gene3D" id="3.40.50.2300">
    <property type="match status" value="2"/>
</dbReference>